<proteinExistence type="predicted"/>
<organism evidence="1 2">
    <name type="scientific">Nitrosovibrio tenuis</name>
    <dbReference type="NCBI Taxonomy" id="1233"/>
    <lineage>
        <taxon>Bacteria</taxon>
        <taxon>Pseudomonadati</taxon>
        <taxon>Pseudomonadota</taxon>
        <taxon>Betaproteobacteria</taxon>
        <taxon>Nitrosomonadales</taxon>
        <taxon>Nitrosomonadaceae</taxon>
        <taxon>Nitrosovibrio</taxon>
    </lineage>
</organism>
<sequence length="170" mass="19678">MTGFSLLILSLFFLYPAFAREGVEVSVKEIPMRAFKYLQTHYPEASKVKYFMELDEAGKTRYEVKLKYKGDKFDLTFDSSGGIIEVEKEIDCAVIEDAAHHKIIDYFNSNFTRYHIYKCEEVASGGEIFFEIKLRGKRPDGEHFFEAFFTRAGDLKEITKEEVPSLPILN</sequence>
<dbReference type="Proteomes" id="UP000198620">
    <property type="component" value="Unassembled WGS sequence"/>
</dbReference>
<dbReference type="Gene3D" id="3.40.1420.30">
    <property type="match status" value="1"/>
</dbReference>
<evidence type="ECO:0000313" key="1">
    <source>
        <dbReference type="EMBL" id="SEL44826.1"/>
    </source>
</evidence>
<dbReference type="SUPFAM" id="SSF160574">
    <property type="entry name" value="BT0923-like"/>
    <property type="match status" value="1"/>
</dbReference>
<gene>
    <name evidence="1" type="ORF">SAMN05216387_11146</name>
</gene>
<protein>
    <submittedName>
        <fullName evidence="1">Uncharacterized protein</fullName>
    </submittedName>
</protein>
<name>A0A1H7QAB6_9PROT</name>
<keyword evidence="2" id="KW-1185">Reference proteome</keyword>
<dbReference type="STRING" id="1233.SAMN05216387_11146"/>
<accession>A0A1H7QAB6</accession>
<dbReference type="AlphaFoldDB" id="A0A1H7QAB6"/>
<dbReference type="OrthoDB" id="943438at2"/>
<dbReference type="EMBL" id="FOBH01000011">
    <property type="protein sequence ID" value="SEL44826.1"/>
    <property type="molecule type" value="Genomic_DNA"/>
</dbReference>
<evidence type="ECO:0000313" key="2">
    <source>
        <dbReference type="Proteomes" id="UP000198620"/>
    </source>
</evidence>
<reference evidence="1 2" key="1">
    <citation type="submission" date="2016-10" db="EMBL/GenBank/DDBJ databases">
        <authorList>
            <person name="de Groot N.N."/>
        </authorList>
    </citation>
    <scope>NUCLEOTIDE SEQUENCE [LARGE SCALE GENOMIC DNA]</scope>
    <source>
        <strain evidence="1 2">Nv1</strain>
    </source>
</reference>